<dbReference type="EMBL" id="FZON01000044">
    <property type="protein sequence ID" value="SNS95476.1"/>
    <property type="molecule type" value="Genomic_DNA"/>
</dbReference>
<name>A0A239INX2_9RHOB</name>
<feature type="region of interest" description="Disordered" evidence="1">
    <location>
        <begin position="31"/>
        <end position="96"/>
    </location>
</feature>
<gene>
    <name evidence="3" type="ORF">SAMN04488078_104445</name>
</gene>
<accession>A0A239INX2</accession>
<keyword evidence="2" id="KW-0732">Signal</keyword>
<evidence type="ECO:0000313" key="3">
    <source>
        <dbReference type="EMBL" id="SNS95476.1"/>
    </source>
</evidence>
<evidence type="ECO:0000256" key="2">
    <source>
        <dbReference type="SAM" id="SignalP"/>
    </source>
</evidence>
<feature type="signal peptide" evidence="2">
    <location>
        <begin position="1"/>
        <end position="22"/>
    </location>
</feature>
<feature type="chain" id="PRO_5012851029" evidence="2">
    <location>
        <begin position="23"/>
        <end position="96"/>
    </location>
</feature>
<reference evidence="3 4" key="1">
    <citation type="submission" date="2017-06" db="EMBL/GenBank/DDBJ databases">
        <authorList>
            <person name="Kim H.J."/>
            <person name="Triplett B.A."/>
        </authorList>
    </citation>
    <scope>NUCLEOTIDE SEQUENCE [LARGE SCALE GENOMIC DNA]</scope>
    <source>
        <strain evidence="3 4">DSM 11445</strain>
    </source>
</reference>
<dbReference type="RefSeq" id="WP_089279386.1">
    <property type="nucleotide sequence ID" value="NZ_FZON01000044.1"/>
</dbReference>
<protein>
    <submittedName>
        <fullName evidence="3">Uncharacterized protein</fullName>
    </submittedName>
</protein>
<organism evidence="3 4">
    <name type="scientific">Antarctobacter heliothermus</name>
    <dbReference type="NCBI Taxonomy" id="74033"/>
    <lineage>
        <taxon>Bacteria</taxon>
        <taxon>Pseudomonadati</taxon>
        <taxon>Pseudomonadota</taxon>
        <taxon>Alphaproteobacteria</taxon>
        <taxon>Rhodobacterales</taxon>
        <taxon>Roseobacteraceae</taxon>
        <taxon>Antarctobacter</taxon>
    </lineage>
</organism>
<dbReference type="Proteomes" id="UP000198440">
    <property type="component" value="Unassembled WGS sequence"/>
</dbReference>
<evidence type="ECO:0000256" key="1">
    <source>
        <dbReference type="SAM" id="MobiDB-lite"/>
    </source>
</evidence>
<sequence length="96" mass="9390">MTFKTTMTLAIGLAMLSGAVQADHANPWATAEDTVLSKNHDANQAKSVGTPGEDEMRGAMTRAARGKTGDAQGYGGGTGGGKGGAGKGGGGKGGRP</sequence>
<feature type="compositionally biased region" description="Gly residues" evidence="1">
    <location>
        <begin position="72"/>
        <end position="96"/>
    </location>
</feature>
<dbReference type="OrthoDB" id="7876576at2"/>
<evidence type="ECO:0000313" key="4">
    <source>
        <dbReference type="Proteomes" id="UP000198440"/>
    </source>
</evidence>
<proteinExistence type="predicted"/>
<dbReference type="AlphaFoldDB" id="A0A239INX2"/>